<feature type="signal peptide" evidence="3">
    <location>
        <begin position="1"/>
        <end position="19"/>
    </location>
</feature>
<feature type="chain" id="PRO_5030106564" evidence="3">
    <location>
        <begin position="20"/>
        <end position="684"/>
    </location>
</feature>
<evidence type="ECO:0000256" key="1">
    <source>
        <dbReference type="ARBA" id="ARBA00038473"/>
    </source>
</evidence>
<dbReference type="SUPFAM" id="SSF56601">
    <property type="entry name" value="beta-lactamase/transpeptidase-like"/>
    <property type="match status" value="1"/>
</dbReference>
<evidence type="ECO:0000259" key="4">
    <source>
        <dbReference type="Pfam" id="PF00144"/>
    </source>
</evidence>
<protein>
    <submittedName>
        <fullName evidence="5">Beta-lactamase family protein</fullName>
    </submittedName>
</protein>
<dbReference type="InterPro" id="IPR051478">
    <property type="entry name" value="Beta-lactamase-like_AB/R"/>
</dbReference>
<dbReference type="Proteomes" id="UP000315995">
    <property type="component" value="Chromosome"/>
</dbReference>
<comment type="similarity">
    <text evidence="1">Belongs to the beta-lactamase family.</text>
</comment>
<dbReference type="EMBL" id="CP041186">
    <property type="protein sequence ID" value="QDG52357.1"/>
    <property type="molecule type" value="Genomic_DNA"/>
</dbReference>
<keyword evidence="3" id="KW-0732">Signal</keyword>
<dbReference type="OrthoDB" id="9801061at2"/>
<sequence length="684" mass="74290">MKRLTLVVLYVFLVSSAFSCRTSPPIPPDEPQAEEPADTPEQSEQPEQGEESNAQEDQPGYQDPQGRFSAPIPENWSVEQREGYATAVGPDKKIKLHMMALDGGKVAEAIEQMWPKVNPDLELEATQTLNPPAAQGLEEITVVNYKMGKEGYVKQASGWRVGNTVYLALIEGELVPVQKRASQLQLIASGFQKSTMQQESIAGKKPAKLDKEKLAKFDAHVAQMVELFGVPGASIGVVQDGEVVYAKAFGERKMGGEPMTTDTLMMVGSTSKTMTTMLMADAVDEGKLEWDKAAQLILPEFSVKDPEISKKITVENLVCACTGVPRRDFEIFFNFNDMSAEDTIESLETFEFFTDFGEAFQYSNQMVATGGYVTAAALGSEYGKLQDGYIAAMDERIFGPIGMKATTLSFDDAIGSGKAATPYVLGLDATYEPTPLDVERFVVPLAPAGAVWSNTDDMTKYIITQLNKGVAPDGKRVVSAENLTHTWKPQVEINALASYGLGWIVADYKGQTMISHGGNTTGFTSELAFLPDAGLGITILSNGGAANNFSQAIRNGLFELAFDLEPQASKNAQFAHKTTVEETAKMKKRLQDIDPKAVKSFVGSYQSDELGEVTVSLKDGKLVVDAGEFASAVRPMKSEQTGELVYTTVDPPVIGAEMKFEEKDGKKIIELGQGVVSYTFVKTQ</sequence>
<dbReference type="Gene3D" id="3.40.710.10">
    <property type="entry name" value="DD-peptidase/beta-lactamase superfamily"/>
    <property type="match status" value="1"/>
</dbReference>
<dbReference type="Pfam" id="PF00144">
    <property type="entry name" value="Beta-lactamase"/>
    <property type="match status" value="1"/>
</dbReference>
<dbReference type="PANTHER" id="PTHR22935">
    <property type="entry name" value="PENICILLIN-BINDING PROTEIN"/>
    <property type="match status" value="1"/>
</dbReference>
<dbReference type="InterPro" id="IPR012338">
    <property type="entry name" value="Beta-lactam/transpept-like"/>
</dbReference>
<accession>A0A5B8YD13</accession>
<name>A0A4Y6PWG9_PERCE</name>
<dbReference type="AlphaFoldDB" id="A0A4Y6PWG9"/>
<proteinExistence type="inferred from homology"/>
<dbReference type="InterPro" id="IPR001466">
    <property type="entry name" value="Beta-lactam-related"/>
</dbReference>
<evidence type="ECO:0000256" key="2">
    <source>
        <dbReference type="SAM" id="MobiDB-lite"/>
    </source>
</evidence>
<feature type="region of interest" description="Disordered" evidence="2">
    <location>
        <begin position="21"/>
        <end position="76"/>
    </location>
</feature>
<keyword evidence="6" id="KW-1185">Reference proteome</keyword>
<organism evidence="5 6">
    <name type="scientific">Persicimonas caeni</name>
    <dbReference type="NCBI Taxonomy" id="2292766"/>
    <lineage>
        <taxon>Bacteria</taxon>
        <taxon>Deltaproteobacteria</taxon>
        <taxon>Bradymonadales</taxon>
        <taxon>Bradymonadaceae</taxon>
        <taxon>Persicimonas</taxon>
    </lineage>
</organism>
<accession>A0A4Y6PWG9</accession>
<evidence type="ECO:0000313" key="5">
    <source>
        <dbReference type="EMBL" id="QDG52357.1"/>
    </source>
</evidence>
<feature type="domain" description="Beta-lactamase-related" evidence="4">
    <location>
        <begin position="217"/>
        <end position="546"/>
    </location>
</feature>
<dbReference type="PROSITE" id="PS51257">
    <property type="entry name" value="PROKAR_LIPOPROTEIN"/>
    <property type="match status" value="1"/>
</dbReference>
<gene>
    <name evidence="5" type="ORF">FIV42_16900</name>
</gene>
<dbReference type="RefSeq" id="WP_141198829.1">
    <property type="nucleotide sequence ID" value="NZ_CP041186.1"/>
</dbReference>
<dbReference type="PANTHER" id="PTHR22935:SF95">
    <property type="entry name" value="BETA-LACTAMASE-LIKE 1-RELATED"/>
    <property type="match status" value="1"/>
</dbReference>
<evidence type="ECO:0000256" key="3">
    <source>
        <dbReference type="SAM" id="SignalP"/>
    </source>
</evidence>
<reference evidence="5 6" key="1">
    <citation type="submission" date="2019-06" db="EMBL/GenBank/DDBJ databases">
        <title>Persicimonas caeni gen. nov., sp. nov., a predatory bacterium isolated from solar saltern.</title>
        <authorList>
            <person name="Wang S."/>
        </authorList>
    </citation>
    <scope>NUCLEOTIDE SEQUENCE [LARGE SCALE GENOMIC DNA]</scope>
    <source>
        <strain evidence="5 6">YN101</strain>
    </source>
</reference>
<evidence type="ECO:0000313" key="6">
    <source>
        <dbReference type="Proteomes" id="UP000315995"/>
    </source>
</evidence>